<name>A0A6N2Z7L8_9CLOT</name>
<dbReference type="Pfam" id="PF14021">
    <property type="entry name" value="TNT"/>
    <property type="match status" value="1"/>
</dbReference>
<sequence length="148" mass="16510">MPIEDGIRYDGYWKYQEALERGQFKNGSIFDGWYKVDGSMNYPDNWGAIPGTEEVVTLGNNGVIEVGRYGTPGSSSAYVTETGVTTDRLALPPNTNPNEYIRYKINGSISNVERAVVALWVGDKGLGIQYKLPKPINWYVERGILIPE</sequence>
<accession>A0A6N2Z7L8</accession>
<dbReference type="EMBL" id="CACRTV010000014">
    <property type="protein sequence ID" value="VYT73152.1"/>
    <property type="molecule type" value="Genomic_DNA"/>
</dbReference>
<protein>
    <recommendedName>
        <fullName evidence="1">TNT domain-containing protein</fullName>
    </recommendedName>
</protein>
<reference evidence="2" key="1">
    <citation type="submission" date="2019-11" db="EMBL/GenBank/DDBJ databases">
        <authorList>
            <person name="Feng L."/>
        </authorList>
    </citation>
    <scope>NUCLEOTIDE SEQUENCE</scope>
    <source>
        <strain evidence="2">CParaputrificumLFYP93</strain>
    </source>
</reference>
<organism evidence="2">
    <name type="scientific">Clostridium paraputrificum</name>
    <dbReference type="NCBI Taxonomy" id="29363"/>
    <lineage>
        <taxon>Bacteria</taxon>
        <taxon>Bacillati</taxon>
        <taxon>Bacillota</taxon>
        <taxon>Clostridia</taxon>
        <taxon>Eubacteriales</taxon>
        <taxon>Clostridiaceae</taxon>
        <taxon>Clostridium</taxon>
    </lineage>
</organism>
<dbReference type="RefSeq" id="WP_156558891.1">
    <property type="nucleotide sequence ID" value="NZ_CACRTV010000014.1"/>
</dbReference>
<dbReference type="InterPro" id="IPR025331">
    <property type="entry name" value="TNT"/>
</dbReference>
<evidence type="ECO:0000259" key="1">
    <source>
        <dbReference type="Pfam" id="PF14021"/>
    </source>
</evidence>
<dbReference type="AlphaFoldDB" id="A0A6N2Z7L8"/>
<gene>
    <name evidence="2" type="ORF">CPLFYP93_00462</name>
</gene>
<feature type="domain" description="TNT" evidence="1">
    <location>
        <begin position="65"/>
        <end position="145"/>
    </location>
</feature>
<proteinExistence type="predicted"/>
<evidence type="ECO:0000313" key="2">
    <source>
        <dbReference type="EMBL" id="VYT73152.1"/>
    </source>
</evidence>
<dbReference type="GO" id="GO:0050135">
    <property type="term" value="F:NADP+ nucleosidase activity"/>
    <property type="evidence" value="ECO:0007669"/>
    <property type="project" value="InterPro"/>
</dbReference>